<name>A0ACD3B1E8_9AGAR</name>
<organism evidence="1 2">
    <name type="scientific">Pluteus cervinus</name>
    <dbReference type="NCBI Taxonomy" id="181527"/>
    <lineage>
        <taxon>Eukaryota</taxon>
        <taxon>Fungi</taxon>
        <taxon>Dikarya</taxon>
        <taxon>Basidiomycota</taxon>
        <taxon>Agaricomycotina</taxon>
        <taxon>Agaricomycetes</taxon>
        <taxon>Agaricomycetidae</taxon>
        <taxon>Agaricales</taxon>
        <taxon>Pluteineae</taxon>
        <taxon>Pluteaceae</taxon>
        <taxon>Pluteus</taxon>
    </lineage>
</organism>
<dbReference type="EMBL" id="ML208296">
    <property type="protein sequence ID" value="TFK71601.1"/>
    <property type="molecule type" value="Genomic_DNA"/>
</dbReference>
<evidence type="ECO:0000313" key="2">
    <source>
        <dbReference type="Proteomes" id="UP000308600"/>
    </source>
</evidence>
<proteinExistence type="predicted"/>
<accession>A0ACD3B1E8</accession>
<evidence type="ECO:0000313" key="1">
    <source>
        <dbReference type="EMBL" id="TFK71601.1"/>
    </source>
</evidence>
<keyword evidence="2" id="KW-1185">Reference proteome</keyword>
<gene>
    <name evidence="1" type="ORF">BDN72DRAFT_837502</name>
</gene>
<reference evidence="1 2" key="1">
    <citation type="journal article" date="2019" name="Nat. Ecol. Evol.">
        <title>Megaphylogeny resolves global patterns of mushroom evolution.</title>
        <authorList>
            <person name="Varga T."/>
            <person name="Krizsan K."/>
            <person name="Foldi C."/>
            <person name="Dima B."/>
            <person name="Sanchez-Garcia M."/>
            <person name="Sanchez-Ramirez S."/>
            <person name="Szollosi G.J."/>
            <person name="Szarkandi J.G."/>
            <person name="Papp V."/>
            <person name="Albert L."/>
            <person name="Andreopoulos W."/>
            <person name="Angelini C."/>
            <person name="Antonin V."/>
            <person name="Barry K.W."/>
            <person name="Bougher N.L."/>
            <person name="Buchanan P."/>
            <person name="Buyck B."/>
            <person name="Bense V."/>
            <person name="Catcheside P."/>
            <person name="Chovatia M."/>
            <person name="Cooper J."/>
            <person name="Damon W."/>
            <person name="Desjardin D."/>
            <person name="Finy P."/>
            <person name="Geml J."/>
            <person name="Haridas S."/>
            <person name="Hughes K."/>
            <person name="Justo A."/>
            <person name="Karasinski D."/>
            <person name="Kautmanova I."/>
            <person name="Kiss B."/>
            <person name="Kocsube S."/>
            <person name="Kotiranta H."/>
            <person name="LaButti K.M."/>
            <person name="Lechner B.E."/>
            <person name="Liimatainen K."/>
            <person name="Lipzen A."/>
            <person name="Lukacs Z."/>
            <person name="Mihaltcheva S."/>
            <person name="Morgado L.N."/>
            <person name="Niskanen T."/>
            <person name="Noordeloos M.E."/>
            <person name="Ohm R.A."/>
            <person name="Ortiz-Santana B."/>
            <person name="Ovrebo C."/>
            <person name="Racz N."/>
            <person name="Riley R."/>
            <person name="Savchenko A."/>
            <person name="Shiryaev A."/>
            <person name="Soop K."/>
            <person name="Spirin V."/>
            <person name="Szebenyi C."/>
            <person name="Tomsovsky M."/>
            <person name="Tulloss R.E."/>
            <person name="Uehling J."/>
            <person name="Grigoriev I.V."/>
            <person name="Vagvolgyi C."/>
            <person name="Papp T."/>
            <person name="Martin F.M."/>
            <person name="Miettinen O."/>
            <person name="Hibbett D.S."/>
            <person name="Nagy L.G."/>
        </authorList>
    </citation>
    <scope>NUCLEOTIDE SEQUENCE [LARGE SCALE GENOMIC DNA]</scope>
    <source>
        <strain evidence="1 2">NL-1719</strain>
    </source>
</reference>
<dbReference type="Proteomes" id="UP000308600">
    <property type="component" value="Unassembled WGS sequence"/>
</dbReference>
<sequence length="127" mass="14257">MGTPTLSVELVDLVLCHLCDSLFPKALSFVLGRCSLVCHVWRDISQRLLLTKFARYGVRNGLAKALTTGKRGSGEKRKISILGSINVHRRLDKQKEQKRRKGKRIWSTQGGWVKAKVAERRRGADGS</sequence>
<protein>
    <submittedName>
        <fullName evidence="1">Uncharacterized protein</fullName>
    </submittedName>
</protein>